<dbReference type="Gene3D" id="3.30.420.40">
    <property type="match status" value="1"/>
</dbReference>
<dbReference type="HOGENOM" id="CLU_064886_1_0_10"/>
<dbReference type="GO" id="GO:0005829">
    <property type="term" value="C:cytosol"/>
    <property type="evidence" value="ECO:0007669"/>
    <property type="project" value="TreeGrafter"/>
</dbReference>
<dbReference type="InterPro" id="IPR022496">
    <property type="entry name" value="T6A_TsaB"/>
</dbReference>
<gene>
    <name evidence="2" type="ordered locus">IALB_1915</name>
</gene>
<dbReference type="eggNOG" id="COG1214">
    <property type="taxonomic scope" value="Bacteria"/>
</dbReference>
<dbReference type="PATRIC" id="fig|945713.3.peg.1922"/>
<evidence type="ECO:0000313" key="3">
    <source>
        <dbReference type="Proteomes" id="UP000007394"/>
    </source>
</evidence>
<protein>
    <submittedName>
        <fullName evidence="2">Putative molecular chaperone</fullName>
    </submittedName>
</protein>
<dbReference type="Pfam" id="PF00814">
    <property type="entry name" value="TsaD"/>
    <property type="match status" value="1"/>
</dbReference>
<dbReference type="Proteomes" id="UP000007394">
    <property type="component" value="Chromosome"/>
</dbReference>
<name>I0AKW4_IGNAJ</name>
<dbReference type="PANTHER" id="PTHR11735">
    <property type="entry name" value="TRNA N6-ADENOSINE THREONYLCARBAMOYLTRANSFERASE"/>
    <property type="match status" value="1"/>
</dbReference>
<evidence type="ECO:0000313" key="2">
    <source>
        <dbReference type="EMBL" id="AFH49621.1"/>
    </source>
</evidence>
<keyword evidence="3" id="KW-1185">Reference proteome</keyword>
<sequence>MNKENSDSSNMNEILPLLAIETSEKLCGVSFLINETEYYSAKIFLPHSHSEKLFELIETLRDNANLKLNEIKSVAVSSGPGSFTGLRIGMAAAKGIAAGIKIPIIPVPTFEALAFHLSQILPNGQKFIIANKANRDEAYFAKFHVKNNNYIFEEELKILPITEIKIYESEMLFGNIASNPNKIVSPEPEIVGLWALKFGRTNIINDFDFLEPNYIKDFIVKEVKKNG</sequence>
<dbReference type="InterPro" id="IPR000905">
    <property type="entry name" value="Gcp-like_dom"/>
</dbReference>
<dbReference type="GO" id="GO:0002949">
    <property type="term" value="P:tRNA threonylcarbamoyladenosine modification"/>
    <property type="evidence" value="ECO:0007669"/>
    <property type="project" value="InterPro"/>
</dbReference>
<dbReference type="EMBL" id="CP003418">
    <property type="protein sequence ID" value="AFH49621.1"/>
    <property type="molecule type" value="Genomic_DNA"/>
</dbReference>
<evidence type="ECO:0000259" key="1">
    <source>
        <dbReference type="Pfam" id="PF00814"/>
    </source>
</evidence>
<proteinExistence type="predicted"/>
<feature type="domain" description="Gcp-like" evidence="1">
    <location>
        <begin position="48"/>
        <end position="142"/>
    </location>
</feature>
<dbReference type="SUPFAM" id="SSF53067">
    <property type="entry name" value="Actin-like ATPase domain"/>
    <property type="match status" value="1"/>
</dbReference>
<dbReference type="RefSeq" id="WP_014560770.1">
    <property type="nucleotide sequence ID" value="NC_017464.1"/>
</dbReference>
<organism evidence="2 3">
    <name type="scientific">Ignavibacterium album (strain DSM 19864 / JCM 16511 / NBRC 101810 / Mat9-16)</name>
    <dbReference type="NCBI Taxonomy" id="945713"/>
    <lineage>
        <taxon>Bacteria</taxon>
        <taxon>Pseudomonadati</taxon>
        <taxon>Ignavibacteriota</taxon>
        <taxon>Ignavibacteria</taxon>
        <taxon>Ignavibacteriales</taxon>
        <taxon>Ignavibacteriaceae</taxon>
        <taxon>Ignavibacterium</taxon>
    </lineage>
</organism>
<dbReference type="NCBIfam" id="TIGR03725">
    <property type="entry name" value="T6A_YeaZ"/>
    <property type="match status" value="1"/>
</dbReference>
<reference evidence="2 3" key="1">
    <citation type="journal article" date="2012" name="Front. Microbiol.">
        <title>Complete genome of Ignavibacterium album, a metabolically versatile, flagellated, facultative anaerobe from the phylum Chlorobi.</title>
        <authorList>
            <person name="Liu Z."/>
            <person name="Frigaard N.-U."/>
            <person name="Vogl K."/>
            <person name="Iino T."/>
            <person name="Ohkuma M."/>
            <person name="Overmann J."/>
            <person name="Bryant D.A."/>
        </authorList>
    </citation>
    <scope>NUCLEOTIDE SEQUENCE [LARGE SCALE GENOMIC DNA]</scope>
    <source>
        <strain evidence="3">DSM 19864 / JCM 16511 / NBRC 101810 / Mat9-16</strain>
    </source>
</reference>
<dbReference type="AlphaFoldDB" id="I0AKW4"/>
<dbReference type="InterPro" id="IPR043129">
    <property type="entry name" value="ATPase_NBD"/>
</dbReference>
<dbReference type="STRING" id="945713.IALB_1915"/>
<accession>I0AKW4</accession>
<dbReference type="KEGG" id="ial:IALB_1915"/>
<dbReference type="PANTHER" id="PTHR11735:SF11">
    <property type="entry name" value="TRNA THREONYLCARBAMOYLADENOSINE BIOSYNTHESIS PROTEIN TSAB"/>
    <property type="match status" value="1"/>
</dbReference>